<dbReference type="RefSeq" id="XP_028471781.1">
    <property type="nucleotide sequence ID" value="XM_028620906.1"/>
</dbReference>
<feature type="transmembrane region" description="Helical" evidence="7">
    <location>
        <begin position="431"/>
        <end position="453"/>
    </location>
</feature>
<dbReference type="PANTHER" id="PTHR48022">
    <property type="entry name" value="PLASTIDIC GLUCOSE TRANSPORTER 4"/>
    <property type="match status" value="1"/>
</dbReference>
<evidence type="ECO:0000256" key="7">
    <source>
        <dbReference type="SAM" id="Phobius"/>
    </source>
</evidence>
<evidence type="ECO:0000256" key="2">
    <source>
        <dbReference type="ARBA" id="ARBA00010992"/>
    </source>
</evidence>
<feature type="transmembrane region" description="Helical" evidence="7">
    <location>
        <begin position="154"/>
        <end position="172"/>
    </location>
</feature>
<dbReference type="InterPro" id="IPR050360">
    <property type="entry name" value="MFS_Sugar_Transporters"/>
</dbReference>
<dbReference type="AlphaFoldDB" id="A0A427XD39"/>
<reference evidence="9 10" key="1">
    <citation type="submission" date="2018-11" db="EMBL/GenBank/DDBJ databases">
        <title>Genome sequence of Apiotrichum porosum DSM 27194.</title>
        <authorList>
            <person name="Aliyu H."/>
            <person name="Gorte O."/>
            <person name="Ochsenreither K."/>
        </authorList>
    </citation>
    <scope>NUCLEOTIDE SEQUENCE [LARGE SCALE GENOMIC DNA]</scope>
    <source>
        <strain evidence="9 10">DSM 27194</strain>
    </source>
</reference>
<dbReference type="InterPro" id="IPR036259">
    <property type="entry name" value="MFS_trans_sf"/>
</dbReference>
<dbReference type="Pfam" id="PF00083">
    <property type="entry name" value="Sugar_tr"/>
    <property type="match status" value="1"/>
</dbReference>
<comment type="subcellular location">
    <subcellularLocation>
        <location evidence="1">Membrane</location>
        <topology evidence="1">Multi-pass membrane protein</topology>
    </subcellularLocation>
</comment>
<protein>
    <recommendedName>
        <fullName evidence="8">Major facilitator superfamily (MFS) profile domain-containing protein</fullName>
    </recommendedName>
</protein>
<feature type="domain" description="Major facilitator superfamily (MFS) profile" evidence="8">
    <location>
        <begin position="76"/>
        <end position="522"/>
    </location>
</feature>
<dbReference type="FunFam" id="1.20.1250.20:FF:000078">
    <property type="entry name" value="MFS maltose transporter, putative"/>
    <property type="match status" value="1"/>
</dbReference>
<dbReference type="InterPro" id="IPR005829">
    <property type="entry name" value="Sugar_transporter_CS"/>
</dbReference>
<gene>
    <name evidence="9" type="ORF">EHS24_005380</name>
</gene>
<comment type="similarity">
    <text evidence="2">Belongs to the major facilitator superfamily. Sugar transporter (TC 2.A.1.1) family.</text>
</comment>
<dbReference type="GO" id="GO:0005351">
    <property type="term" value="F:carbohydrate:proton symporter activity"/>
    <property type="evidence" value="ECO:0007669"/>
    <property type="project" value="TreeGrafter"/>
</dbReference>
<comment type="caution">
    <text evidence="9">The sequence shown here is derived from an EMBL/GenBank/DDBJ whole genome shotgun (WGS) entry which is preliminary data.</text>
</comment>
<proteinExistence type="inferred from homology"/>
<evidence type="ECO:0000256" key="5">
    <source>
        <dbReference type="ARBA" id="ARBA00023136"/>
    </source>
</evidence>
<organism evidence="9 10">
    <name type="scientific">Apiotrichum porosum</name>
    <dbReference type="NCBI Taxonomy" id="105984"/>
    <lineage>
        <taxon>Eukaryota</taxon>
        <taxon>Fungi</taxon>
        <taxon>Dikarya</taxon>
        <taxon>Basidiomycota</taxon>
        <taxon>Agaricomycotina</taxon>
        <taxon>Tremellomycetes</taxon>
        <taxon>Trichosporonales</taxon>
        <taxon>Trichosporonaceae</taxon>
        <taxon>Apiotrichum</taxon>
    </lineage>
</organism>
<dbReference type="OrthoDB" id="6612291at2759"/>
<dbReference type="Gene3D" id="1.20.1250.20">
    <property type="entry name" value="MFS general substrate transporter like domains"/>
    <property type="match status" value="1"/>
</dbReference>
<evidence type="ECO:0000313" key="10">
    <source>
        <dbReference type="Proteomes" id="UP000279236"/>
    </source>
</evidence>
<feature type="transmembrane region" description="Helical" evidence="7">
    <location>
        <begin position="495"/>
        <end position="516"/>
    </location>
</feature>
<feature type="transmembrane region" description="Helical" evidence="7">
    <location>
        <begin position="217"/>
        <end position="240"/>
    </location>
</feature>
<dbReference type="SUPFAM" id="SSF103473">
    <property type="entry name" value="MFS general substrate transporter"/>
    <property type="match status" value="1"/>
</dbReference>
<dbReference type="EMBL" id="RSCE01000022">
    <property type="protein sequence ID" value="RSH76634.1"/>
    <property type="molecule type" value="Genomic_DNA"/>
</dbReference>
<feature type="transmembrane region" description="Helical" evidence="7">
    <location>
        <begin position="402"/>
        <end position="425"/>
    </location>
</feature>
<keyword evidence="10" id="KW-1185">Reference proteome</keyword>
<keyword evidence="5 7" id="KW-0472">Membrane</keyword>
<feature type="transmembrane region" description="Helical" evidence="7">
    <location>
        <begin position="335"/>
        <end position="358"/>
    </location>
</feature>
<feature type="transmembrane region" description="Helical" evidence="7">
    <location>
        <begin position="370"/>
        <end position="390"/>
    </location>
</feature>
<name>A0A427XD39_9TREE</name>
<evidence type="ECO:0000313" key="9">
    <source>
        <dbReference type="EMBL" id="RSH76634.1"/>
    </source>
</evidence>
<evidence type="ECO:0000259" key="8">
    <source>
        <dbReference type="PROSITE" id="PS50850"/>
    </source>
</evidence>
<dbReference type="PROSITE" id="PS00217">
    <property type="entry name" value="SUGAR_TRANSPORT_2"/>
    <property type="match status" value="1"/>
</dbReference>
<evidence type="ECO:0000256" key="4">
    <source>
        <dbReference type="ARBA" id="ARBA00022989"/>
    </source>
</evidence>
<accession>A0A427XD39</accession>
<dbReference type="GO" id="GO:0016020">
    <property type="term" value="C:membrane"/>
    <property type="evidence" value="ECO:0007669"/>
    <property type="project" value="UniProtKB-SubCell"/>
</dbReference>
<feature type="transmembrane region" description="Helical" evidence="7">
    <location>
        <begin position="465"/>
        <end position="483"/>
    </location>
</feature>
<evidence type="ECO:0000256" key="6">
    <source>
        <dbReference type="SAM" id="MobiDB-lite"/>
    </source>
</evidence>
<evidence type="ECO:0000256" key="1">
    <source>
        <dbReference type="ARBA" id="ARBA00004141"/>
    </source>
</evidence>
<keyword evidence="3 7" id="KW-0812">Transmembrane</keyword>
<dbReference type="PROSITE" id="PS50850">
    <property type="entry name" value="MFS"/>
    <property type="match status" value="1"/>
</dbReference>
<dbReference type="Proteomes" id="UP000279236">
    <property type="component" value="Unassembled WGS sequence"/>
</dbReference>
<feature type="transmembrane region" description="Helical" evidence="7">
    <location>
        <begin position="184"/>
        <end position="205"/>
    </location>
</feature>
<feature type="compositionally biased region" description="Basic and acidic residues" evidence="6">
    <location>
        <begin position="1"/>
        <end position="10"/>
    </location>
</feature>
<sequence length="547" mass="60206">MATSGRDTKSPLEPNSALSNPASLLFHPMSVDQQRKDNLACSDKVNHADLDAKPIPETRIEAPETIKQALTRHPWTIVWLVYGIWMVACNSFDSSAGSTVLGIPKFRQDYGFMYNSNYVLPAKWQSAYSGGPAAAQVIGTFMGGGLGDKIGRKWMTLVTYLILFIGITLEVVSHQTSNPNAVFFAGKFVNGFAIGALMTTAMTYIVEIAPVRLRGIFAAAAGISFCVGTLVLSLIVNAYGQLDTEWAYKSAFVTQYGVTGIALFIWPFMPESPTWLISVNKDTQAIKALKRLGQSEAEIEVSLATIKYTLEKAREESSGVTYAELFRKTNLRRTIIASMPLIIQQFSGVNWIAGYFTYYAQLAGYSTAMSYKLSITQQVLSMVGNINSWFLIESFGRRGLSLWGLIGLTVVLFIAGGTACLETIAGNRATVSLILIYCWGYNMTIGATAYVAMSEIGTSRLRTKTAAFSLAMQGAWGTMWSFTLPYLFNPNEANLGAKCAFIFGALSIICCVYFYYYHPETKGRSLAELDEMFAQRVPARKFATYQF</sequence>
<dbReference type="PANTHER" id="PTHR48022:SF22">
    <property type="entry name" value="MAJOR FACILITATOR SUPERFAMILY (MFS) PROFILE DOMAIN-CONTAINING PROTEIN"/>
    <property type="match status" value="1"/>
</dbReference>
<dbReference type="GeneID" id="39589923"/>
<keyword evidence="4 7" id="KW-1133">Transmembrane helix</keyword>
<dbReference type="InterPro" id="IPR005828">
    <property type="entry name" value="MFS_sugar_transport-like"/>
</dbReference>
<evidence type="ECO:0000256" key="3">
    <source>
        <dbReference type="ARBA" id="ARBA00022692"/>
    </source>
</evidence>
<feature type="region of interest" description="Disordered" evidence="6">
    <location>
        <begin position="1"/>
        <end position="20"/>
    </location>
</feature>
<dbReference type="InterPro" id="IPR020846">
    <property type="entry name" value="MFS_dom"/>
</dbReference>